<dbReference type="InterPro" id="IPR001680">
    <property type="entry name" value="WD40_rpt"/>
</dbReference>
<dbReference type="InterPro" id="IPR036322">
    <property type="entry name" value="WD40_repeat_dom_sf"/>
</dbReference>
<keyword evidence="2" id="KW-0677">Repeat</keyword>
<name>A0A3N4LFT8_9PEZI</name>
<dbReference type="AlphaFoldDB" id="A0A3N4LFT8"/>
<dbReference type="PANTHER" id="PTHR19856:SF0">
    <property type="entry name" value="WD REPEAT-CONTAINING PROTEIN 1"/>
    <property type="match status" value="1"/>
</dbReference>
<feature type="repeat" description="WD" evidence="4">
    <location>
        <begin position="54"/>
        <end position="86"/>
    </location>
</feature>
<dbReference type="PANTHER" id="PTHR19856">
    <property type="entry name" value="WD-REPEATCONTAINING PROTEIN WDR1"/>
    <property type="match status" value="1"/>
</dbReference>
<dbReference type="PROSITE" id="PS50294">
    <property type="entry name" value="WD_REPEATS_REGION"/>
    <property type="match status" value="4"/>
</dbReference>
<dbReference type="FunCoup" id="A0A3N4LFT8">
    <property type="interactions" value="752"/>
</dbReference>
<evidence type="ECO:0000256" key="2">
    <source>
        <dbReference type="ARBA" id="ARBA00022737"/>
    </source>
</evidence>
<reference evidence="5 6" key="1">
    <citation type="journal article" date="2018" name="Nat. Ecol. Evol.">
        <title>Pezizomycetes genomes reveal the molecular basis of ectomycorrhizal truffle lifestyle.</title>
        <authorList>
            <person name="Murat C."/>
            <person name="Payen T."/>
            <person name="Noel B."/>
            <person name="Kuo A."/>
            <person name="Morin E."/>
            <person name="Chen J."/>
            <person name="Kohler A."/>
            <person name="Krizsan K."/>
            <person name="Balestrini R."/>
            <person name="Da Silva C."/>
            <person name="Montanini B."/>
            <person name="Hainaut M."/>
            <person name="Levati E."/>
            <person name="Barry K.W."/>
            <person name="Belfiori B."/>
            <person name="Cichocki N."/>
            <person name="Clum A."/>
            <person name="Dockter R.B."/>
            <person name="Fauchery L."/>
            <person name="Guy J."/>
            <person name="Iotti M."/>
            <person name="Le Tacon F."/>
            <person name="Lindquist E.A."/>
            <person name="Lipzen A."/>
            <person name="Malagnac F."/>
            <person name="Mello A."/>
            <person name="Molinier V."/>
            <person name="Miyauchi S."/>
            <person name="Poulain J."/>
            <person name="Riccioni C."/>
            <person name="Rubini A."/>
            <person name="Sitrit Y."/>
            <person name="Splivallo R."/>
            <person name="Traeger S."/>
            <person name="Wang M."/>
            <person name="Zifcakova L."/>
            <person name="Wipf D."/>
            <person name="Zambonelli A."/>
            <person name="Paolocci F."/>
            <person name="Nowrousian M."/>
            <person name="Ottonello S."/>
            <person name="Baldrian P."/>
            <person name="Spatafora J.W."/>
            <person name="Henrissat B."/>
            <person name="Nagy L.G."/>
            <person name="Aury J.M."/>
            <person name="Wincker P."/>
            <person name="Grigoriev I.V."/>
            <person name="Bonfante P."/>
            <person name="Martin F.M."/>
        </authorList>
    </citation>
    <scope>NUCLEOTIDE SEQUENCE [LARGE SCALE GENOMIC DNA]</scope>
    <source>
        <strain evidence="5 6">ATCC MYA-4762</strain>
    </source>
</reference>
<dbReference type="GO" id="GO:0051015">
    <property type="term" value="F:actin filament binding"/>
    <property type="evidence" value="ECO:0007669"/>
    <property type="project" value="TreeGrafter"/>
</dbReference>
<evidence type="ECO:0000256" key="1">
    <source>
        <dbReference type="ARBA" id="ARBA00022574"/>
    </source>
</evidence>
<dbReference type="FunFam" id="2.130.10.10:FF:000102">
    <property type="entry name" value="Actin-interacting protein 1"/>
    <property type="match status" value="1"/>
</dbReference>
<feature type="repeat" description="WD" evidence="4">
    <location>
        <begin position="324"/>
        <end position="365"/>
    </location>
</feature>
<feature type="repeat" description="WD" evidence="4">
    <location>
        <begin position="232"/>
        <end position="273"/>
    </location>
</feature>
<keyword evidence="1 4" id="KW-0853">WD repeat</keyword>
<dbReference type="GO" id="GO:0030864">
    <property type="term" value="C:cortical actin cytoskeleton"/>
    <property type="evidence" value="ECO:0007669"/>
    <property type="project" value="TreeGrafter"/>
</dbReference>
<feature type="repeat" description="WD" evidence="4">
    <location>
        <begin position="186"/>
        <end position="227"/>
    </location>
</feature>
<dbReference type="SUPFAM" id="SSF50978">
    <property type="entry name" value="WD40 repeat-like"/>
    <property type="match status" value="2"/>
</dbReference>
<dbReference type="FunFam" id="2.130.10.10:FF:000167">
    <property type="entry name" value="Actin-interacting protein 1"/>
    <property type="match status" value="1"/>
</dbReference>
<dbReference type="InterPro" id="IPR015943">
    <property type="entry name" value="WD40/YVTN_repeat-like_dom_sf"/>
</dbReference>
<accession>A0A3N4LFT8</accession>
<evidence type="ECO:0000256" key="4">
    <source>
        <dbReference type="PROSITE-ProRule" id="PRU00221"/>
    </source>
</evidence>
<evidence type="ECO:0000256" key="3">
    <source>
        <dbReference type="ARBA" id="ARBA00038366"/>
    </source>
</evidence>
<dbReference type="Proteomes" id="UP000267821">
    <property type="component" value="Unassembled WGS sequence"/>
</dbReference>
<protein>
    <submittedName>
        <fullName evidence="5">WD40 repeat-like protein</fullName>
    </submittedName>
</protein>
<proteinExistence type="inferred from homology"/>
<dbReference type="STRING" id="1051890.A0A3N4LFT8"/>
<dbReference type="PROSITE" id="PS00678">
    <property type="entry name" value="WD_REPEATS_1"/>
    <property type="match status" value="1"/>
</dbReference>
<gene>
    <name evidence="5" type="ORF">L211DRAFT_871262</name>
</gene>
<dbReference type="CDD" id="cd00200">
    <property type="entry name" value="WD40"/>
    <property type="match status" value="1"/>
</dbReference>
<organism evidence="5 6">
    <name type="scientific">Terfezia boudieri ATCC MYA-4762</name>
    <dbReference type="NCBI Taxonomy" id="1051890"/>
    <lineage>
        <taxon>Eukaryota</taxon>
        <taxon>Fungi</taxon>
        <taxon>Dikarya</taxon>
        <taxon>Ascomycota</taxon>
        <taxon>Pezizomycotina</taxon>
        <taxon>Pezizomycetes</taxon>
        <taxon>Pezizales</taxon>
        <taxon>Pezizaceae</taxon>
        <taxon>Terfezia</taxon>
    </lineage>
</organism>
<dbReference type="SMART" id="SM00320">
    <property type="entry name" value="WD40"/>
    <property type="match status" value="10"/>
</dbReference>
<dbReference type="OrthoDB" id="2306at2759"/>
<dbReference type="PROSITE" id="PS50082">
    <property type="entry name" value="WD_REPEATS_2"/>
    <property type="match status" value="5"/>
</dbReference>
<dbReference type="PRINTS" id="PR00320">
    <property type="entry name" value="GPROTEINBRPT"/>
</dbReference>
<dbReference type="InterPro" id="IPR020472">
    <property type="entry name" value="WD40_PAC1"/>
</dbReference>
<evidence type="ECO:0000313" key="6">
    <source>
        <dbReference type="Proteomes" id="UP000267821"/>
    </source>
</evidence>
<keyword evidence="6" id="KW-1185">Reference proteome</keyword>
<dbReference type="GO" id="GO:0030042">
    <property type="term" value="P:actin filament depolymerization"/>
    <property type="evidence" value="ECO:0007669"/>
    <property type="project" value="TreeGrafter"/>
</dbReference>
<dbReference type="InParanoid" id="A0A3N4LFT8"/>
<dbReference type="InterPro" id="IPR019775">
    <property type="entry name" value="WD40_repeat_CS"/>
</dbReference>
<feature type="repeat" description="WD" evidence="4">
    <location>
        <begin position="580"/>
        <end position="614"/>
    </location>
</feature>
<dbReference type="EMBL" id="ML121588">
    <property type="protein sequence ID" value="RPB19551.1"/>
    <property type="molecule type" value="Genomic_DNA"/>
</dbReference>
<comment type="similarity">
    <text evidence="3">Belongs to the WD repeat AIP1 family.</text>
</comment>
<dbReference type="Pfam" id="PF00400">
    <property type="entry name" value="WD40"/>
    <property type="match status" value="6"/>
</dbReference>
<sequence>MSIKRLSVLAPTPGTALGRPTHLSADSKGERLAYASNKSIFLRSIDNPTHSVQYTQHTHQATVARFSPSGYYVASGDISGKIRVWDCVGEDQILKGEFPIISGPINDLAWDGESKRIIAVGEGKESWGRCVTFDTGNSVGEVSGHSNPVNSVSIRPVRPYRAATASDDRTIVFYHGPPFKFNSQLREHHTNFVQGVAFSPTGDHLVSVGSDRAICIFDGKTGEFKSKISSGEDDHKGAIFSVSWSTDSKHFVTSSADQTVKLWDVETQKASHTWKFGPGSGVTQPHQQAGVVWPNRTDGTIISLSMSGDLNYLTEKDEKPYRVVTGHQKSITALGVVPDGKTIFTGSYEGRVCSWDITKGEASIVAGQTHRNQVSGIETGVGKVFSVGWDDTLRAADPVSNSFVDSGVAIPGQPKGISATGKDGELAIATQSGVYVMLNGEVVKRFEGKINYTPTTVTASAASTEIAVGADNNKVYVYSASDSALIETAVLTDSRGVISALAYSSTGTLLAAGDSTGKIVLYNRVKEGEYTVKSTRWAFHTGRVNQITWNAKDSHVVSVGLDTNMFVYSVENPGKNIKFTGAHKDGVNAVGWVDEGKVVTAGSDGAVKVWEVKL</sequence>
<evidence type="ECO:0000313" key="5">
    <source>
        <dbReference type="EMBL" id="RPB19551.1"/>
    </source>
</evidence>
<dbReference type="Gene3D" id="2.130.10.10">
    <property type="entry name" value="YVTN repeat-like/Quinoprotein amine dehydrogenase"/>
    <property type="match status" value="2"/>
</dbReference>